<dbReference type="EMBL" id="JAEPQZ010000017">
    <property type="protein sequence ID" value="KAG2172384.1"/>
    <property type="molecule type" value="Genomic_DNA"/>
</dbReference>
<sequence>MFSRHSKNNQVDEAISASSLPVPCDVDKSPISRSLAMYLADPMRSSLQPDVVGKFIDPMGGSFHHSGVDPTNTGA</sequence>
<dbReference type="AlphaFoldDB" id="A0A8H7PEW7"/>
<evidence type="ECO:0000256" key="1">
    <source>
        <dbReference type="SAM" id="MobiDB-lite"/>
    </source>
</evidence>
<organism evidence="2 3">
    <name type="scientific">Mortierella isabellina</name>
    <name type="common">Filamentous fungus</name>
    <name type="synonym">Umbelopsis isabellina</name>
    <dbReference type="NCBI Taxonomy" id="91625"/>
    <lineage>
        <taxon>Eukaryota</taxon>
        <taxon>Fungi</taxon>
        <taxon>Fungi incertae sedis</taxon>
        <taxon>Mucoromycota</taxon>
        <taxon>Mucoromycotina</taxon>
        <taxon>Umbelopsidomycetes</taxon>
        <taxon>Umbelopsidales</taxon>
        <taxon>Umbelopsidaceae</taxon>
        <taxon>Umbelopsis</taxon>
    </lineage>
</organism>
<reference evidence="2" key="1">
    <citation type="submission" date="2020-12" db="EMBL/GenBank/DDBJ databases">
        <title>Metabolic potential, ecology and presence of endohyphal bacteria is reflected in genomic diversity of Mucoromycotina.</title>
        <authorList>
            <person name="Muszewska A."/>
            <person name="Okrasinska A."/>
            <person name="Steczkiewicz K."/>
            <person name="Drgas O."/>
            <person name="Orlowska M."/>
            <person name="Perlinska-Lenart U."/>
            <person name="Aleksandrzak-Piekarczyk T."/>
            <person name="Szatraj K."/>
            <person name="Zielenkiewicz U."/>
            <person name="Pilsyk S."/>
            <person name="Malc E."/>
            <person name="Mieczkowski P."/>
            <person name="Kruszewska J.S."/>
            <person name="Biernat P."/>
            <person name="Pawlowska J."/>
        </authorList>
    </citation>
    <scope>NUCLEOTIDE SEQUENCE</scope>
    <source>
        <strain evidence="2">WA0000067209</strain>
    </source>
</reference>
<protein>
    <submittedName>
        <fullName evidence="2">Uncharacterized protein</fullName>
    </submittedName>
</protein>
<name>A0A8H7PEW7_MORIS</name>
<proteinExistence type="predicted"/>
<dbReference type="OrthoDB" id="2355621at2759"/>
<accession>A0A8H7PEW7</accession>
<gene>
    <name evidence="2" type="ORF">INT43_004926</name>
</gene>
<evidence type="ECO:0000313" key="3">
    <source>
        <dbReference type="Proteomes" id="UP000654370"/>
    </source>
</evidence>
<keyword evidence="3" id="KW-1185">Reference proteome</keyword>
<evidence type="ECO:0000313" key="2">
    <source>
        <dbReference type="EMBL" id="KAG2172384.1"/>
    </source>
</evidence>
<feature type="compositionally biased region" description="Polar residues" evidence="1">
    <location>
        <begin position="8"/>
        <end position="19"/>
    </location>
</feature>
<comment type="caution">
    <text evidence="2">The sequence shown here is derived from an EMBL/GenBank/DDBJ whole genome shotgun (WGS) entry which is preliminary data.</text>
</comment>
<dbReference type="Proteomes" id="UP000654370">
    <property type="component" value="Unassembled WGS sequence"/>
</dbReference>
<feature type="region of interest" description="Disordered" evidence="1">
    <location>
        <begin position="1"/>
        <end position="23"/>
    </location>
</feature>